<protein>
    <submittedName>
        <fullName evidence="3">Ubox-containing protein</fullName>
    </submittedName>
</protein>
<name>A0A0M0JSI8_9EUKA</name>
<dbReference type="PANTHER" id="PTHR46573">
    <property type="entry name" value="WD REPEAT, SAM AND U-BOX DOMAIN-CONTAINING PROTEIN 1"/>
    <property type="match status" value="1"/>
</dbReference>
<dbReference type="PROSITE" id="PS51698">
    <property type="entry name" value="U_BOX"/>
    <property type="match status" value="2"/>
</dbReference>
<organism evidence="3 4">
    <name type="scientific">Chrysochromulina tobinii</name>
    <dbReference type="NCBI Taxonomy" id="1460289"/>
    <lineage>
        <taxon>Eukaryota</taxon>
        <taxon>Haptista</taxon>
        <taxon>Haptophyta</taxon>
        <taxon>Prymnesiophyceae</taxon>
        <taxon>Prymnesiales</taxon>
        <taxon>Chrysochromulinaceae</taxon>
        <taxon>Chrysochromulina</taxon>
    </lineage>
</organism>
<evidence type="ECO:0000256" key="1">
    <source>
        <dbReference type="PROSITE-ProRule" id="PRU00023"/>
    </source>
</evidence>
<dbReference type="InterPro" id="IPR002110">
    <property type="entry name" value="Ankyrin_rpt"/>
</dbReference>
<dbReference type="CDD" id="cd16655">
    <property type="entry name" value="RING-Ubox_WDSUB1-like"/>
    <property type="match status" value="2"/>
</dbReference>
<feature type="repeat" description="ANK" evidence="1">
    <location>
        <begin position="304"/>
        <end position="336"/>
    </location>
</feature>
<dbReference type="OrthoDB" id="20872at2759"/>
<dbReference type="SMART" id="SM00504">
    <property type="entry name" value="Ubox"/>
    <property type="match status" value="2"/>
</dbReference>
<dbReference type="EMBL" id="JWZX01002400">
    <property type="protein sequence ID" value="KOO29539.1"/>
    <property type="molecule type" value="Genomic_DNA"/>
</dbReference>
<sequence length="359" mass="38602">MPVFVDGLPDGWAARVSAAGTIVFEHLATGYEQSTIPPGFQAAASSDERADEPAMAAEAEDETAQELRRHKSATEQAVAQLVCPITRSLPFDPVIAEDGKVYERSAIEEWLKQQGKSPLTNLPMGTKLLPAMHVKNMIRVMVTSGTLTGDHAEAEDETAQELRRHKSATEQAVAELFCPITYSLPFDPVIVEDGKVYERSAIEEWLKQKGRSPLTNLPMGTKLLPAMHVKNMIRVMVTSGTLTDGHKQVALVLLEAGASLKVVSIDNFTMLMAASFGGLTTVLERVLPQSDIDAALVASHATEAGYTALMYAAKAGQQHCVHMLLSAGARKEVQTATGKTAFSLAHDSGHTAICDLLAQ</sequence>
<reference evidence="4" key="1">
    <citation type="journal article" date="2015" name="PLoS Genet.">
        <title>Genome Sequence and Transcriptome Analyses of Chrysochromulina tobin: Metabolic Tools for Enhanced Algal Fitness in the Prominent Order Prymnesiales (Haptophyceae).</title>
        <authorList>
            <person name="Hovde B.T."/>
            <person name="Deodato C.R."/>
            <person name="Hunsperger H.M."/>
            <person name="Ryken S.A."/>
            <person name="Yost W."/>
            <person name="Jha R.K."/>
            <person name="Patterson J."/>
            <person name="Monnat R.J. Jr."/>
            <person name="Barlow S.B."/>
            <person name="Starkenburg S.R."/>
            <person name="Cattolico R.A."/>
        </authorList>
    </citation>
    <scope>NUCLEOTIDE SEQUENCE</scope>
    <source>
        <strain evidence="4">CCMP291</strain>
    </source>
</reference>
<gene>
    <name evidence="3" type="ORF">Ctob_007604</name>
</gene>
<dbReference type="AlphaFoldDB" id="A0A0M0JSI8"/>
<dbReference type="Gene3D" id="1.25.40.20">
    <property type="entry name" value="Ankyrin repeat-containing domain"/>
    <property type="match status" value="1"/>
</dbReference>
<dbReference type="SUPFAM" id="SSF48403">
    <property type="entry name" value="Ankyrin repeat"/>
    <property type="match status" value="1"/>
</dbReference>
<evidence type="ECO:0000313" key="3">
    <source>
        <dbReference type="EMBL" id="KOO29539.1"/>
    </source>
</evidence>
<feature type="domain" description="U-box" evidence="2">
    <location>
        <begin position="76"/>
        <end position="152"/>
    </location>
</feature>
<dbReference type="InterPro" id="IPR052085">
    <property type="entry name" value="WD-SAM-U-box"/>
</dbReference>
<dbReference type="PROSITE" id="PS50297">
    <property type="entry name" value="ANK_REP_REGION"/>
    <property type="match status" value="1"/>
</dbReference>
<dbReference type="InterPro" id="IPR036770">
    <property type="entry name" value="Ankyrin_rpt-contain_sf"/>
</dbReference>
<feature type="domain" description="U-box" evidence="2">
    <location>
        <begin position="171"/>
        <end position="247"/>
    </location>
</feature>
<dbReference type="InterPro" id="IPR003613">
    <property type="entry name" value="Ubox_domain"/>
</dbReference>
<dbReference type="PANTHER" id="PTHR46573:SF1">
    <property type="entry name" value="WD REPEAT, SAM AND U-BOX DOMAIN-CONTAINING PROTEIN 1"/>
    <property type="match status" value="1"/>
</dbReference>
<dbReference type="Proteomes" id="UP000037460">
    <property type="component" value="Unassembled WGS sequence"/>
</dbReference>
<keyword evidence="1" id="KW-0040">ANK repeat</keyword>
<comment type="caution">
    <text evidence="3">The sequence shown here is derived from an EMBL/GenBank/DDBJ whole genome shotgun (WGS) entry which is preliminary data.</text>
</comment>
<dbReference type="GO" id="GO:0016567">
    <property type="term" value="P:protein ubiquitination"/>
    <property type="evidence" value="ECO:0007669"/>
    <property type="project" value="InterPro"/>
</dbReference>
<evidence type="ECO:0000259" key="2">
    <source>
        <dbReference type="PROSITE" id="PS51698"/>
    </source>
</evidence>
<accession>A0A0M0JSI8</accession>
<dbReference type="InterPro" id="IPR013083">
    <property type="entry name" value="Znf_RING/FYVE/PHD"/>
</dbReference>
<dbReference type="PROSITE" id="PS50088">
    <property type="entry name" value="ANK_REPEAT"/>
    <property type="match status" value="1"/>
</dbReference>
<dbReference type="SMART" id="SM00248">
    <property type="entry name" value="ANK"/>
    <property type="match status" value="2"/>
</dbReference>
<dbReference type="SUPFAM" id="SSF57850">
    <property type="entry name" value="RING/U-box"/>
    <property type="match status" value="2"/>
</dbReference>
<proteinExistence type="predicted"/>
<dbReference type="Pfam" id="PF12796">
    <property type="entry name" value="Ank_2"/>
    <property type="match status" value="1"/>
</dbReference>
<dbReference type="Pfam" id="PF04564">
    <property type="entry name" value="U-box"/>
    <property type="match status" value="2"/>
</dbReference>
<dbReference type="GO" id="GO:0004842">
    <property type="term" value="F:ubiquitin-protein transferase activity"/>
    <property type="evidence" value="ECO:0007669"/>
    <property type="project" value="InterPro"/>
</dbReference>
<dbReference type="Gene3D" id="3.30.40.10">
    <property type="entry name" value="Zinc/RING finger domain, C3HC4 (zinc finger)"/>
    <property type="match status" value="2"/>
</dbReference>
<evidence type="ECO:0000313" key="4">
    <source>
        <dbReference type="Proteomes" id="UP000037460"/>
    </source>
</evidence>
<keyword evidence="4" id="KW-1185">Reference proteome</keyword>